<keyword evidence="2" id="KW-1185">Reference proteome</keyword>
<organism evidence="1 2">
    <name type="scientific">Spirodela intermedia</name>
    <name type="common">Intermediate duckweed</name>
    <dbReference type="NCBI Taxonomy" id="51605"/>
    <lineage>
        <taxon>Eukaryota</taxon>
        <taxon>Viridiplantae</taxon>
        <taxon>Streptophyta</taxon>
        <taxon>Embryophyta</taxon>
        <taxon>Tracheophyta</taxon>
        <taxon>Spermatophyta</taxon>
        <taxon>Magnoliopsida</taxon>
        <taxon>Liliopsida</taxon>
        <taxon>Araceae</taxon>
        <taxon>Lemnoideae</taxon>
        <taxon>Spirodela</taxon>
    </lineage>
</organism>
<reference evidence="1" key="1">
    <citation type="submission" date="2020-02" db="EMBL/GenBank/DDBJ databases">
        <authorList>
            <person name="Scholz U."/>
            <person name="Mascher M."/>
            <person name="Fiebig A."/>
        </authorList>
    </citation>
    <scope>NUCLEOTIDE SEQUENCE</scope>
</reference>
<proteinExistence type="predicted"/>
<dbReference type="Proteomes" id="UP000663760">
    <property type="component" value="Chromosome 17"/>
</dbReference>
<dbReference type="AlphaFoldDB" id="A0A7I8LJF2"/>
<accession>A0A7I8LJF2</accession>
<evidence type="ECO:0000313" key="2">
    <source>
        <dbReference type="Proteomes" id="UP000663760"/>
    </source>
</evidence>
<protein>
    <submittedName>
        <fullName evidence="1">Uncharacterized protein</fullName>
    </submittedName>
</protein>
<gene>
    <name evidence="1" type="ORF">SI8410_17020845</name>
</gene>
<evidence type="ECO:0000313" key="1">
    <source>
        <dbReference type="EMBL" id="CAA7410167.1"/>
    </source>
</evidence>
<name>A0A7I8LJF2_SPIIN</name>
<sequence length="32" mass="3680">MQRALCSSTVKLDNHFLCCNSSLSFFMQQLNL</sequence>
<dbReference type="EMBL" id="LR746280">
    <property type="protein sequence ID" value="CAA7410167.1"/>
    <property type="molecule type" value="Genomic_DNA"/>
</dbReference>